<dbReference type="InterPro" id="IPR015942">
    <property type="entry name" value="Asp/Glu/hydantoin_racemase"/>
</dbReference>
<dbReference type="SUPFAM" id="SSF53681">
    <property type="entry name" value="Aspartate/glutamate racemase"/>
    <property type="match status" value="1"/>
</dbReference>
<accession>A0A2X2T3L0</accession>
<evidence type="ECO:0000313" key="1">
    <source>
        <dbReference type="EMBL" id="SQA99656.1"/>
    </source>
</evidence>
<dbReference type="GO" id="GO:0047661">
    <property type="term" value="F:amino-acid racemase activity"/>
    <property type="evidence" value="ECO:0007669"/>
    <property type="project" value="InterPro"/>
</dbReference>
<dbReference type="Gene3D" id="3.40.50.1860">
    <property type="match status" value="1"/>
</dbReference>
<organism evidence="1 2">
    <name type="scientific">Cedecea neteri</name>
    <dbReference type="NCBI Taxonomy" id="158822"/>
    <lineage>
        <taxon>Bacteria</taxon>
        <taxon>Pseudomonadati</taxon>
        <taxon>Pseudomonadota</taxon>
        <taxon>Gammaproteobacteria</taxon>
        <taxon>Enterobacterales</taxon>
        <taxon>Enterobacteriaceae</taxon>
        <taxon>Cedecea</taxon>
    </lineage>
</organism>
<dbReference type="Pfam" id="PF01177">
    <property type="entry name" value="Asp_Glu_race"/>
    <property type="match status" value="1"/>
</dbReference>
<protein>
    <submittedName>
        <fullName evidence="1">Putative racemase</fullName>
    </submittedName>
</protein>
<dbReference type="PROSITE" id="PS00923">
    <property type="entry name" value="ASP_GLU_RACEMASE_1"/>
    <property type="match status" value="1"/>
</dbReference>
<dbReference type="EMBL" id="UAVU01000003">
    <property type="protein sequence ID" value="SQA99656.1"/>
    <property type="molecule type" value="Genomic_DNA"/>
</dbReference>
<proteinExistence type="predicted"/>
<dbReference type="InterPro" id="IPR018187">
    <property type="entry name" value="Asp/Glu_racemase_AS_1"/>
</dbReference>
<dbReference type="Proteomes" id="UP000251197">
    <property type="component" value="Unassembled WGS sequence"/>
</dbReference>
<dbReference type="AlphaFoldDB" id="A0A2X2T3L0"/>
<sequence length="111" mass="12025">MLHSVDFHEIEVCQSAGEWDKAGEMLAEAALGLQKAGAEGIVLCTNTMHKVAEHIESRCPLPFLHIADATGASDCGSWGKSGALLGTRYTMEQDFLSWPPADAVRYPLDYS</sequence>
<evidence type="ECO:0000313" key="2">
    <source>
        <dbReference type="Proteomes" id="UP000251197"/>
    </source>
</evidence>
<dbReference type="STRING" id="158822.LH23_01425"/>
<reference evidence="1 2" key="1">
    <citation type="submission" date="2018-06" db="EMBL/GenBank/DDBJ databases">
        <authorList>
            <consortium name="Pathogen Informatics"/>
            <person name="Doyle S."/>
        </authorList>
    </citation>
    <scope>NUCLEOTIDE SEQUENCE [LARGE SCALE GENOMIC DNA]</scope>
    <source>
        <strain evidence="1 2">NCTC12120</strain>
    </source>
</reference>
<gene>
    <name evidence="1" type="primary">ygeA_1</name>
    <name evidence="1" type="ORF">NCTC12120_03578</name>
</gene>
<dbReference type="InterPro" id="IPR001920">
    <property type="entry name" value="Asp/Glu_race"/>
</dbReference>
<name>A0A2X2T3L0_9ENTR</name>